<dbReference type="RefSeq" id="XP_013088451.2">
    <property type="nucleotide sequence ID" value="XM_013232997.2"/>
</dbReference>
<name>A0A9U8EHV3_BIOGL</name>
<dbReference type="RefSeq" id="XP_055870793.1">
    <property type="nucleotide sequence ID" value="XM_056014818.1"/>
</dbReference>
<comment type="subcellular location">
    <subcellularLocation>
        <location evidence="1">Membrane</location>
        <topology evidence="1">Multi-pass membrane protein</topology>
    </subcellularLocation>
</comment>
<evidence type="ECO:0000313" key="11">
    <source>
        <dbReference type="RefSeq" id="XP_055870793.1"/>
    </source>
</evidence>
<reference evidence="8 9" key="1">
    <citation type="submission" date="2025-04" db="UniProtKB">
        <authorList>
            <consortium name="RefSeq"/>
        </authorList>
    </citation>
    <scope>IDENTIFICATION</scope>
</reference>
<feature type="transmembrane region" description="Helical" evidence="5">
    <location>
        <begin position="309"/>
        <end position="330"/>
    </location>
</feature>
<dbReference type="InterPro" id="IPR036513">
    <property type="entry name" value="STAS_dom_sf"/>
</dbReference>
<dbReference type="RefSeq" id="XP_013088453.2">
    <property type="nucleotide sequence ID" value="XM_013232999.2"/>
</dbReference>
<dbReference type="KEGG" id="bgt:106072607"/>
<dbReference type="InterPro" id="IPR002645">
    <property type="entry name" value="STAS_dom"/>
</dbReference>
<feature type="transmembrane region" description="Helical" evidence="5">
    <location>
        <begin position="399"/>
        <end position="420"/>
    </location>
</feature>
<dbReference type="OrthoDB" id="288203at2759"/>
<protein>
    <submittedName>
        <fullName evidence="8 9">Sulfate transporter-like</fullName>
    </submittedName>
</protein>
<evidence type="ECO:0000313" key="9">
    <source>
        <dbReference type="RefSeq" id="XP_013088452.2"/>
    </source>
</evidence>
<evidence type="ECO:0000256" key="4">
    <source>
        <dbReference type="ARBA" id="ARBA00023136"/>
    </source>
</evidence>
<keyword evidence="7" id="KW-1185">Reference proteome</keyword>
<evidence type="ECO:0000256" key="2">
    <source>
        <dbReference type="ARBA" id="ARBA00022692"/>
    </source>
</evidence>
<evidence type="ECO:0000256" key="1">
    <source>
        <dbReference type="ARBA" id="ARBA00004141"/>
    </source>
</evidence>
<dbReference type="RefSeq" id="XP_013088452.2">
    <property type="nucleotide sequence ID" value="XM_013232998.2"/>
</dbReference>
<dbReference type="CDD" id="cd07042">
    <property type="entry name" value="STAS_SulP_like_sulfate_transporter"/>
    <property type="match status" value="1"/>
</dbReference>
<dbReference type="Proteomes" id="UP001165740">
    <property type="component" value="Chromosome 1"/>
</dbReference>
<dbReference type="Pfam" id="PF00916">
    <property type="entry name" value="Sulfate_transp"/>
    <property type="match status" value="1"/>
</dbReference>
<dbReference type="Gene3D" id="3.30.750.24">
    <property type="entry name" value="STAS domain"/>
    <property type="match status" value="1"/>
</dbReference>
<keyword evidence="3 5" id="KW-1133">Transmembrane helix</keyword>
<feature type="transmembrane region" description="Helical" evidence="5">
    <location>
        <begin position="279"/>
        <end position="297"/>
    </location>
</feature>
<dbReference type="GO" id="GO:0016020">
    <property type="term" value="C:membrane"/>
    <property type="evidence" value="ECO:0007669"/>
    <property type="project" value="UniProtKB-SubCell"/>
</dbReference>
<dbReference type="InterPro" id="IPR001902">
    <property type="entry name" value="SLC26A/SulP_fam"/>
</dbReference>
<evidence type="ECO:0000313" key="7">
    <source>
        <dbReference type="Proteomes" id="UP001165740"/>
    </source>
</evidence>
<feature type="transmembrane region" description="Helical" evidence="5">
    <location>
        <begin position="493"/>
        <end position="524"/>
    </location>
</feature>
<evidence type="ECO:0000259" key="6">
    <source>
        <dbReference type="PROSITE" id="PS50801"/>
    </source>
</evidence>
<organism evidence="7 8">
    <name type="scientific">Biomphalaria glabrata</name>
    <name type="common">Bloodfluke planorb</name>
    <name type="synonym">Freshwater snail</name>
    <dbReference type="NCBI Taxonomy" id="6526"/>
    <lineage>
        <taxon>Eukaryota</taxon>
        <taxon>Metazoa</taxon>
        <taxon>Spiralia</taxon>
        <taxon>Lophotrochozoa</taxon>
        <taxon>Mollusca</taxon>
        <taxon>Gastropoda</taxon>
        <taxon>Heterobranchia</taxon>
        <taxon>Euthyneura</taxon>
        <taxon>Panpulmonata</taxon>
        <taxon>Hygrophila</taxon>
        <taxon>Lymnaeoidea</taxon>
        <taxon>Planorbidae</taxon>
        <taxon>Biomphalaria</taxon>
    </lineage>
</organism>
<evidence type="ECO:0000256" key="3">
    <source>
        <dbReference type="ARBA" id="ARBA00022989"/>
    </source>
</evidence>
<feature type="domain" description="STAS" evidence="6">
    <location>
        <begin position="551"/>
        <end position="705"/>
    </location>
</feature>
<feature type="transmembrane region" description="Helical" evidence="5">
    <location>
        <begin position="362"/>
        <end position="379"/>
    </location>
</feature>
<evidence type="ECO:0000313" key="8">
    <source>
        <dbReference type="RefSeq" id="XP_013088451.2"/>
    </source>
</evidence>
<dbReference type="OMA" id="QLSWGCI"/>
<evidence type="ECO:0000313" key="12">
    <source>
        <dbReference type="RefSeq" id="XP_055870797.1"/>
    </source>
</evidence>
<feature type="transmembrane region" description="Helical" evidence="5">
    <location>
        <begin position="91"/>
        <end position="116"/>
    </location>
</feature>
<sequence length="723" mass="79570">MVTETSNLLHYSRLSEFESKYRVKTQAQPVLKQLQASINKRIARFNIKESLLSFFPFITTLRKYKLKEDLPNDVIAGFTAGIMMIPQGMAFAALSTLPPIVGLYISFFASLTYFWFGTGRQLSWGCVAVLSLMIAGVLDKYDNKVNEGKILNSLDTAARPSFLFNFTNTSEFSNQNMSLMPENITERSSMSEKDLRRIEVASGVTLIAGLLLIFMSMIGLSRITNLMSNSLITGFTVGISFHVATSQLKGILGIKIPRHTGIMSIVYTWIGVLRNVPNTNIATLLTSVISIAILYLVKTCVNERFRHRLRVPIPIELLVIIIGTLIAKFVNFHKDFKVDVVKEIPIGLPPPKIPDLELATDYIGDGLVIIIIAYAQTLAMAKTMGLKHNYVINANQEMFASGACAVVCGIFSGYICGASVSRSVVQDGAGGRTQVASLFAAGLVLLVIMVLAPFFYHLPMCILSSIILVNLLSMFQKILEIPKEWRKSRYDCAVWVCACVATIILNADFGLLAGILFSLFLVALRGMLTPIIETGQIHASAGNVELRSVNRYSDIAPLKDVRIFKIKTPLYFVNADIFTSKIFSKTGINPIKMKKQSQTYIVKNNDSGKLDQAIALDVANTEHLLEKNPLACLKVLILHTAEVSFIDLMGVQALQFVITELSLVGVEVLITDVPESILPMLKSTGFLDKNSDRLYLSVDAALASTITQLNSRTDVLSSGDSVL</sequence>
<dbReference type="GeneID" id="106072607"/>
<dbReference type="RefSeq" id="XP_055870797.1">
    <property type="nucleotide sequence ID" value="XM_056014822.1"/>
</dbReference>
<dbReference type="NCBIfam" id="TIGR00815">
    <property type="entry name" value="sulP"/>
    <property type="match status" value="1"/>
</dbReference>
<dbReference type="PANTHER" id="PTHR11814">
    <property type="entry name" value="SULFATE TRANSPORTER"/>
    <property type="match status" value="1"/>
</dbReference>
<proteinExistence type="predicted"/>
<dbReference type="RefSeq" id="XP_055870815.1">
    <property type="nucleotide sequence ID" value="XM_056014840.1"/>
</dbReference>
<dbReference type="SUPFAM" id="SSF52091">
    <property type="entry name" value="SpoIIaa-like"/>
    <property type="match status" value="1"/>
</dbReference>
<feature type="transmembrane region" description="Helical" evidence="5">
    <location>
        <begin position="122"/>
        <end position="141"/>
    </location>
</feature>
<evidence type="ECO:0000256" key="5">
    <source>
        <dbReference type="SAM" id="Phobius"/>
    </source>
</evidence>
<keyword evidence="4 5" id="KW-0472">Membrane</keyword>
<gene>
    <name evidence="8 9 10 11 12 13" type="primary">LOC106072607</name>
</gene>
<dbReference type="Pfam" id="PF01740">
    <property type="entry name" value="STAS"/>
    <property type="match status" value="1"/>
</dbReference>
<dbReference type="PROSITE" id="PS50801">
    <property type="entry name" value="STAS"/>
    <property type="match status" value="1"/>
</dbReference>
<dbReference type="AlphaFoldDB" id="A0A9U8EHV3"/>
<evidence type="ECO:0000313" key="10">
    <source>
        <dbReference type="RefSeq" id="XP_013088453.2"/>
    </source>
</evidence>
<keyword evidence="2 5" id="KW-0812">Transmembrane</keyword>
<accession>A0A9U8EHV3</accession>
<evidence type="ECO:0000313" key="13">
    <source>
        <dbReference type="RefSeq" id="XP_055870815.1"/>
    </source>
</evidence>
<feature type="transmembrane region" description="Helical" evidence="5">
    <location>
        <begin position="200"/>
        <end position="220"/>
    </location>
</feature>
<dbReference type="InterPro" id="IPR011547">
    <property type="entry name" value="SLC26A/SulP_dom"/>
</dbReference>
<feature type="transmembrane region" description="Helical" evidence="5">
    <location>
        <begin position="440"/>
        <end position="472"/>
    </location>
</feature>
<dbReference type="GO" id="GO:0055085">
    <property type="term" value="P:transmembrane transport"/>
    <property type="evidence" value="ECO:0007669"/>
    <property type="project" value="InterPro"/>
</dbReference>